<dbReference type="RefSeq" id="WP_013154047.1">
    <property type="nucleotide sequence ID" value="NC_014210.1"/>
</dbReference>
<dbReference type="Gene3D" id="3.30.1050.10">
    <property type="entry name" value="SCP2 sterol-binding domain"/>
    <property type="match status" value="1"/>
</dbReference>
<dbReference type="EMBL" id="CP002040">
    <property type="protein sequence ID" value="ADH68440.1"/>
    <property type="molecule type" value="Genomic_DNA"/>
</dbReference>
<dbReference type="InterPro" id="IPR036527">
    <property type="entry name" value="SCP2_sterol-bd_dom_sf"/>
</dbReference>
<protein>
    <recommendedName>
        <fullName evidence="1">SCP2 domain-containing protein</fullName>
    </recommendedName>
</protein>
<evidence type="ECO:0000313" key="3">
    <source>
        <dbReference type="Proteomes" id="UP000002219"/>
    </source>
</evidence>
<evidence type="ECO:0000313" key="2">
    <source>
        <dbReference type="EMBL" id="ADH68440.1"/>
    </source>
</evidence>
<evidence type="ECO:0000259" key="1">
    <source>
        <dbReference type="Pfam" id="PF02036"/>
    </source>
</evidence>
<proteinExistence type="predicted"/>
<dbReference type="HOGENOM" id="CLU_169722_0_0_11"/>
<name>D7B1L4_NOCDD</name>
<keyword evidence="3" id="KW-1185">Reference proteome</keyword>
<dbReference type="AlphaFoldDB" id="D7B1L4"/>
<reference evidence="2 3" key="1">
    <citation type="journal article" date="2010" name="Stand. Genomic Sci.">
        <title>Complete genome sequence of Nocardiopsis dassonvillei type strain (IMRU 509).</title>
        <authorList>
            <person name="Sun H."/>
            <person name="Lapidus A."/>
            <person name="Nolan M."/>
            <person name="Lucas S."/>
            <person name="Del Rio T.G."/>
            <person name="Tice H."/>
            <person name="Cheng J.F."/>
            <person name="Tapia R."/>
            <person name="Han C."/>
            <person name="Goodwin L."/>
            <person name="Pitluck S."/>
            <person name="Pagani I."/>
            <person name="Ivanova N."/>
            <person name="Mavromatis K."/>
            <person name="Mikhailova N."/>
            <person name="Pati A."/>
            <person name="Chen A."/>
            <person name="Palaniappan K."/>
            <person name="Land M."/>
            <person name="Hauser L."/>
            <person name="Chang Y.J."/>
            <person name="Jeffries C.D."/>
            <person name="Djao O.D."/>
            <person name="Rohde M."/>
            <person name="Sikorski J."/>
            <person name="Goker M."/>
            <person name="Woyke T."/>
            <person name="Bristow J."/>
            <person name="Eisen J.A."/>
            <person name="Markowitz V."/>
            <person name="Hugenholtz P."/>
            <person name="Kyrpides N.C."/>
            <person name="Klenk H.P."/>
        </authorList>
    </citation>
    <scope>NUCLEOTIDE SEQUENCE [LARGE SCALE GENOMIC DNA]</scope>
    <source>
        <strain evidence="3">ATCC 23218 / DSM 43111 / CIP 107115 / JCM 7437 / KCTC 9190 / NBRC 14626 / NCTC 10488 / NRRL B-5397 / IMRU 509</strain>
    </source>
</reference>
<gene>
    <name evidence="2" type="ordered locus">Ndas_3030</name>
</gene>
<dbReference type="InterPro" id="IPR003033">
    <property type="entry name" value="SCP2_sterol-bd_dom"/>
</dbReference>
<organism evidence="2 3">
    <name type="scientific">Nocardiopsis dassonvillei (strain ATCC 23218 / DSM 43111 / CIP 107115 / JCM 7437 / KCTC 9190 / NBRC 14626 / NCTC 10488 / NRRL B-5397 / IMRU 509)</name>
    <name type="common">Actinomadura dassonvillei</name>
    <dbReference type="NCBI Taxonomy" id="446468"/>
    <lineage>
        <taxon>Bacteria</taxon>
        <taxon>Bacillati</taxon>
        <taxon>Actinomycetota</taxon>
        <taxon>Actinomycetes</taxon>
        <taxon>Streptosporangiales</taxon>
        <taxon>Nocardiopsidaceae</taxon>
        <taxon>Nocardiopsis</taxon>
    </lineage>
</organism>
<dbReference type="STRING" id="446468.Ndas_3030"/>
<dbReference type="KEGG" id="nda:Ndas_3030"/>
<dbReference type="SUPFAM" id="SSF55718">
    <property type="entry name" value="SCP-like"/>
    <property type="match status" value="1"/>
</dbReference>
<dbReference type="GeneID" id="91485584"/>
<sequence length="116" mass="13062">MSSIDTCLAGIEKVNQRILAQPDEKRRKYIRERSLSVEVPDLETVFDMRLTLDGLVDITHRPADRPAPRAQVRITVASEDLVALAEDRLDAAKAVFGRRVRIDASVGDLLRVRKLL</sequence>
<dbReference type="eggNOG" id="COG3255">
    <property type="taxonomic scope" value="Bacteria"/>
</dbReference>
<feature type="domain" description="SCP2" evidence="1">
    <location>
        <begin position="19"/>
        <end position="115"/>
    </location>
</feature>
<dbReference type="Proteomes" id="UP000002219">
    <property type="component" value="Chromosome 1"/>
</dbReference>
<dbReference type="Pfam" id="PF02036">
    <property type="entry name" value="SCP2"/>
    <property type="match status" value="1"/>
</dbReference>
<accession>D7B1L4</accession>
<dbReference type="OrthoDB" id="3534000at2"/>